<keyword evidence="3" id="KW-0067">ATP-binding</keyword>
<name>A0ABP9AX78_9MICC</name>
<dbReference type="Proteomes" id="UP001500187">
    <property type="component" value="Unassembled WGS sequence"/>
</dbReference>
<evidence type="ECO:0000259" key="2">
    <source>
        <dbReference type="PROSITE" id="PS50893"/>
    </source>
</evidence>
<dbReference type="PANTHER" id="PTHR42781">
    <property type="entry name" value="SPERMIDINE/PUTRESCINE IMPORT ATP-BINDING PROTEIN POTA"/>
    <property type="match status" value="1"/>
</dbReference>
<dbReference type="PROSITE" id="PS50893">
    <property type="entry name" value="ABC_TRANSPORTER_2"/>
    <property type="match status" value="1"/>
</dbReference>
<keyword evidence="1" id="KW-0813">Transport</keyword>
<dbReference type="Gene3D" id="3.40.50.300">
    <property type="entry name" value="P-loop containing nucleotide triphosphate hydrolases"/>
    <property type="match status" value="1"/>
</dbReference>
<evidence type="ECO:0000256" key="1">
    <source>
        <dbReference type="ARBA" id="ARBA00022448"/>
    </source>
</evidence>
<dbReference type="PANTHER" id="PTHR42781:SF8">
    <property type="entry name" value="BICARBONATE TRANSPORT ATP-BINDING PROTEIN CMPC"/>
    <property type="match status" value="1"/>
</dbReference>
<dbReference type="RefSeq" id="WP_345443439.1">
    <property type="nucleotide sequence ID" value="NZ_BAABKP010000001.1"/>
</dbReference>
<dbReference type="GO" id="GO:0005524">
    <property type="term" value="F:ATP binding"/>
    <property type="evidence" value="ECO:0007669"/>
    <property type="project" value="UniProtKB-KW"/>
</dbReference>
<dbReference type="SUPFAM" id="SSF52540">
    <property type="entry name" value="P-loop containing nucleoside triphosphate hydrolases"/>
    <property type="match status" value="1"/>
</dbReference>
<comment type="caution">
    <text evidence="3">The sequence shown here is derived from an EMBL/GenBank/DDBJ whole genome shotgun (WGS) entry which is preliminary data.</text>
</comment>
<feature type="domain" description="ABC transporter" evidence="2">
    <location>
        <begin position="2"/>
        <end position="177"/>
    </location>
</feature>
<proteinExistence type="predicted"/>
<keyword evidence="4" id="KW-1185">Reference proteome</keyword>
<dbReference type="InterPro" id="IPR017871">
    <property type="entry name" value="ABC_transporter-like_CS"/>
</dbReference>
<reference evidence="4" key="1">
    <citation type="journal article" date="2019" name="Int. J. Syst. Evol. Microbiol.">
        <title>The Global Catalogue of Microorganisms (GCM) 10K type strain sequencing project: providing services to taxonomists for standard genome sequencing and annotation.</title>
        <authorList>
            <consortium name="The Broad Institute Genomics Platform"/>
            <consortium name="The Broad Institute Genome Sequencing Center for Infectious Disease"/>
            <person name="Wu L."/>
            <person name="Ma J."/>
        </authorList>
    </citation>
    <scope>NUCLEOTIDE SEQUENCE [LARGE SCALE GENOMIC DNA]</scope>
    <source>
        <strain evidence="4">JCM 18541</strain>
    </source>
</reference>
<dbReference type="InterPro" id="IPR050093">
    <property type="entry name" value="ABC_SmlMolc_Importer"/>
</dbReference>
<gene>
    <name evidence="3" type="ORF">GCM10023352_01390</name>
</gene>
<sequence>MAQLEELDSGSIQVADRGRLAVVFQEASLFPWLTVRQNIELGSRYKRNSGRVTADGVNALISRLGLNGLENRKVSEISGGQAQRVSIGRALAIQPSLLLLDEPFSALDPATREELQGWLRSLIEDLGLTVLMVSHDIAEATVVGDRIGFFEAGKGFTRFWRPRDEQVSKDEILGYYREQSSYVI</sequence>
<evidence type="ECO:0000313" key="3">
    <source>
        <dbReference type="EMBL" id="GAA4787554.1"/>
    </source>
</evidence>
<dbReference type="PROSITE" id="PS00211">
    <property type="entry name" value="ABC_TRANSPORTER_1"/>
    <property type="match status" value="1"/>
</dbReference>
<accession>A0ABP9AX78</accession>
<keyword evidence="3" id="KW-0547">Nucleotide-binding</keyword>
<dbReference type="Pfam" id="PF00005">
    <property type="entry name" value="ABC_tran"/>
    <property type="match status" value="1"/>
</dbReference>
<dbReference type="EMBL" id="BAABKP010000001">
    <property type="protein sequence ID" value="GAA4787554.1"/>
    <property type="molecule type" value="Genomic_DNA"/>
</dbReference>
<organism evidence="3 4">
    <name type="scientific">Rothia endophytica</name>
    <dbReference type="NCBI Taxonomy" id="1324766"/>
    <lineage>
        <taxon>Bacteria</taxon>
        <taxon>Bacillati</taxon>
        <taxon>Actinomycetota</taxon>
        <taxon>Actinomycetes</taxon>
        <taxon>Micrococcales</taxon>
        <taxon>Micrococcaceae</taxon>
        <taxon>Rothia</taxon>
    </lineage>
</organism>
<protein>
    <submittedName>
        <fullName evidence="3">ABC transporter ATP-binding protein</fullName>
    </submittedName>
</protein>
<evidence type="ECO:0000313" key="4">
    <source>
        <dbReference type="Proteomes" id="UP001500187"/>
    </source>
</evidence>
<dbReference type="InterPro" id="IPR027417">
    <property type="entry name" value="P-loop_NTPase"/>
</dbReference>
<dbReference type="InterPro" id="IPR003439">
    <property type="entry name" value="ABC_transporter-like_ATP-bd"/>
</dbReference>